<comment type="caution">
    <text evidence="2">The sequence shown here is derived from an EMBL/GenBank/DDBJ whole genome shotgun (WGS) entry which is preliminary data.</text>
</comment>
<evidence type="ECO:0000313" key="2">
    <source>
        <dbReference type="EMBL" id="RHF38700.1"/>
    </source>
</evidence>
<name>A0A414NFV7_9ACTN</name>
<evidence type="ECO:0000256" key="1">
    <source>
        <dbReference type="SAM" id="Phobius"/>
    </source>
</evidence>
<dbReference type="InParanoid" id="A0A414NFV7"/>
<keyword evidence="3" id="KW-1185">Reference proteome</keyword>
<protein>
    <submittedName>
        <fullName evidence="2">DUF2304 domain-containing protein</fullName>
    </submittedName>
</protein>
<sequence length="119" mass="13384">MGPVLRIALVLSAFTVLLFVVRKLKTSQFQNSDSMYWLFLSACLLFSALFPKAIYTLSGLLGIQSPSNFVFLAVIAMLLVREFTIQVQLTQLRTKVTLLAQEIALRDCKTNRADNQDPQ</sequence>
<dbReference type="EMBL" id="QSLJ01000001">
    <property type="protein sequence ID" value="RHF38700.1"/>
    <property type="molecule type" value="Genomic_DNA"/>
</dbReference>
<keyword evidence="1" id="KW-1133">Transmembrane helix</keyword>
<dbReference type="Proteomes" id="UP000283983">
    <property type="component" value="Unassembled WGS sequence"/>
</dbReference>
<dbReference type="InterPro" id="IPR019277">
    <property type="entry name" value="DUF2304"/>
</dbReference>
<dbReference type="AlphaFoldDB" id="A0A414NFV7"/>
<feature type="transmembrane region" description="Helical" evidence="1">
    <location>
        <begin position="6"/>
        <end position="24"/>
    </location>
</feature>
<evidence type="ECO:0000313" key="3">
    <source>
        <dbReference type="Proteomes" id="UP000283983"/>
    </source>
</evidence>
<keyword evidence="1" id="KW-0472">Membrane</keyword>
<keyword evidence="1" id="KW-0812">Transmembrane</keyword>
<gene>
    <name evidence="2" type="ORF">DW682_03140</name>
</gene>
<dbReference type="RefSeq" id="WP_118103040.1">
    <property type="nucleotide sequence ID" value="NZ_CABJEU010000001.1"/>
</dbReference>
<proteinExistence type="predicted"/>
<reference evidence="2 3" key="1">
    <citation type="submission" date="2018-08" db="EMBL/GenBank/DDBJ databases">
        <title>A genome reference for cultivated species of the human gut microbiota.</title>
        <authorList>
            <person name="Zou Y."/>
            <person name="Xue W."/>
            <person name="Luo G."/>
        </authorList>
    </citation>
    <scope>NUCLEOTIDE SEQUENCE [LARGE SCALE GENOMIC DNA]</scope>
    <source>
        <strain evidence="2 3">AM25-33</strain>
    </source>
</reference>
<organism evidence="2 3">
    <name type="scientific">Collinsella intestinalis</name>
    <dbReference type="NCBI Taxonomy" id="147207"/>
    <lineage>
        <taxon>Bacteria</taxon>
        <taxon>Bacillati</taxon>
        <taxon>Actinomycetota</taxon>
        <taxon>Coriobacteriia</taxon>
        <taxon>Coriobacteriales</taxon>
        <taxon>Coriobacteriaceae</taxon>
        <taxon>Collinsella</taxon>
    </lineage>
</organism>
<feature type="transmembrane region" description="Helical" evidence="1">
    <location>
        <begin position="36"/>
        <end position="55"/>
    </location>
</feature>
<dbReference type="Pfam" id="PF10066">
    <property type="entry name" value="DUF2304"/>
    <property type="match status" value="1"/>
</dbReference>
<feature type="transmembrane region" description="Helical" evidence="1">
    <location>
        <begin position="61"/>
        <end position="80"/>
    </location>
</feature>
<accession>A0A414NFV7</accession>